<dbReference type="EMBL" id="JACHVC010000013">
    <property type="protein sequence ID" value="MBC2607630.1"/>
    <property type="molecule type" value="Genomic_DNA"/>
</dbReference>
<dbReference type="PANTHER" id="PTHR43133:SF8">
    <property type="entry name" value="RNA POLYMERASE SIGMA FACTOR HI_1459-RELATED"/>
    <property type="match status" value="1"/>
</dbReference>
<proteinExistence type="inferred from homology"/>
<dbReference type="GO" id="GO:0003677">
    <property type="term" value="F:DNA binding"/>
    <property type="evidence" value="ECO:0007669"/>
    <property type="project" value="UniProtKB-KW"/>
</dbReference>
<keyword evidence="2" id="KW-0805">Transcription regulation</keyword>
<evidence type="ECO:0000256" key="2">
    <source>
        <dbReference type="ARBA" id="ARBA00023015"/>
    </source>
</evidence>
<feature type="domain" description="RNA polymerase sigma-70 region 2" evidence="6">
    <location>
        <begin position="27"/>
        <end position="93"/>
    </location>
</feature>
<dbReference type="GO" id="GO:0016987">
    <property type="term" value="F:sigma factor activity"/>
    <property type="evidence" value="ECO:0007669"/>
    <property type="project" value="UniProtKB-KW"/>
</dbReference>
<evidence type="ECO:0000313" key="9">
    <source>
        <dbReference type="Proteomes" id="UP000526501"/>
    </source>
</evidence>
<dbReference type="Pfam" id="PF04542">
    <property type="entry name" value="Sigma70_r2"/>
    <property type="match status" value="1"/>
</dbReference>
<comment type="caution">
    <text evidence="8">The sequence shown here is derived from an EMBL/GenBank/DDBJ whole genome shotgun (WGS) entry which is preliminary data.</text>
</comment>
<evidence type="ECO:0000259" key="6">
    <source>
        <dbReference type="Pfam" id="PF04542"/>
    </source>
</evidence>
<dbReference type="RefSeq" id="WP_185661503.1">
    <property type="nucleotide sequence ID" value="NZ_CAWPOO010000013.1"/>
</dbReference>
<evidence type="ECO:0000259" key="7">
    <source>
        <dbReference type="Pfam" id="PF08281"/>
    </source>
</evidence>
<gene>
    <name evidence="8" type="ORF">H5P27_16375</name>
</gene>
<name>A0A7X1B8H4_9BACT</name>
<keyword evidence="5" id="KW-0804">Transcription</keyword>
<dbReference type="InterPro" id="IPR013324">
    <property type="entry name" value="RNA_pol_sigma_r3/r4-like"/>
</dbReference>
<dbReference type="InterPro" id="IPR036388">
    <property type="entry name" value="WH-like_DNA-bd_sf"/>
</dbReference>
<dbReference type="InterPro" id="IPR013325">
    <property type="entry name" value="RNA_pol_sigma_r2"/>
</dbReference>
<dbReference type="PANTHER" id="PTHR43133">
    <property type="entry name" value="RNA POLYMERASE ECF-TYPE SIGMA FACTO"/>
    <property type="match status" value="1"/>
</dbReference>
<dbReference type="Gene3D" id="1.10.10.10">
    <property type="entry name" value="Winged helix-like DNA-binding domain superfamily/Winged helix DNA-binding domain"/>
    <property type="match status" value="1"/>
</dbReference>
<dbReference type="Proteomes" id="UP000526501">
    <property type="component" value="Unassembled WGS sequence"/>
</dbReference>
<reference evidence="8 9" key="1">
    <citation type="submission" date="2020-07" db="EMBL/GenBank/DDBJ databases">
        <authorList>
            <person name="Feng X."/>
        </authorList>
    </citation>
    <scope>NUCLEOTIDE SEQUENCE [LARGE SCALE GENOMIC DNA]</scope>
    <source>
        <strain evidence="8 9">JCM23202</strain>
    </source>
</reference>
<organism evidence="8 9">
    <name type="scientific">Pelagicoccus albus</name>
    <dbReference type="NCBI Taxonomy" id="415222"/>
    <lineage>
        <taxon>Bacteria</taxon>
        <taxon>Pseudomonadati</taxon>
        <taxon>Verrucomicrobiota</taxon>
        <taxon>Opitutia</taxon>
        <taxon>Puniceicoccales</taxon>
        <taxon>Pelagicoccaceae</taxon>
        <taxon>Pelagicoccus</taxon>
    </lineage>
</organism>
<accession>A0A7X1B8H4</accession>
<dbReference type="AlphaFoldDB" id="A0A7X1B8H4"/>
<feature type="domain" description="RNA polymerase sigma factor 70 region 4 type 2" evidence="7">
    <location>
        <begin position="134"/>
        <end position="186"/>
    </location>
</feature>
<dbReference type="SUPFAM" id="SSF88946">
    <property type="entry name" value="Sigma2 domain of RNA polymerase sigma factors"/>
    <property type="match status" value="1"/>
</dbReference>
<comment type="similarity">
    <text evidence="1">Belongs to the sigma-70 factor family. ECF subfamily.</text>
</comment>
<dbReference type="Gene3D" id="1.10.1740.10">
    <property type="match status" value="1"/>
</dbReference>
<evidence type="ECO:0000256" key="3">
    <source>
        <dbReference type="ARBA" id="ARBA00023082"/>
    </source>
</evidence>
<dbReference type="GO" id="GO:0006352">
    <property type="term" value="P:DNA-templated transcription initiation"/>
    <property type="evidence" value="ECO:0007669"/>
    <property type="project" value="InterPro"/>
</dbReference>
<keyword evidence="4" id="KW-0238">DNA-binding</keyword>
<protein>
    <submittedName>
        <fullName evidence="8">RNA polymerase sigma factor</fullName>
    </submittedName>
</protein>
<evidence type="ECO:0000256" key="5">
    <source>
        <dbReference type="ARBA" id="ARBA00023163"/>
    </source>
</evidence>
<evidence type="ECO:0000256" key="4">
    <source>
        <dbReference type="ARBA" id="ARBA00023125"/>
    </source>
</evidence>
<dbReference type="InterPro" id="IPR013249">
    <property type="entry name" value="RNA_pol_sigma70_r4_t2"/>
</dbReference>
<evidence type="ECO:0000313" key="8">
    <source>
        <dbReference type="EMBL" id="MBC2607630.1"/>
    </source>
</evidence>
<sequence>MPSESNQDGELMRGLIAGTPGALEKIIEYWERPLFSFVFRYTQNEFAAREIVQETFIRIYQKRERFDFSYPMSSWVFTIAANLCKNRARWRRRHPEVSLEGEKRGGENESGLIEFLPADAETPHHILERQEDLKALKDAVMSLPHDLRTAVLLHHYQEMSYKEIAEVVGCSPRGVETRLYRARKQLRKSLSKGLEALTPDSDILSAGAVLPDFARASV</sequence>
<keyword evidence="3" id="KW-0731">Sigma factor</keyword>
<keyword evidence="9" id="KW-1185">Reference proteome</keyword>
<dbReference type="NCBIfam" id="TIGR02937">
    <property type="entry name" value="sigma70-ECF"/>
    <property type="match status" value="1"/>
</dbReference>
<evidence type="ECO:0000256" key="1">
    <source>
        <dbReference type="ARBA" id="ARBA00010641"/>
    </source>
</evidence>
<dbReference type="InterPro" id="IPR039425">
    <property type="entry name" value="RNA_pol_sigma-70-like"/>
</dbReference>
<dbReference type="InterPro" id="IPR007627">
    <property type="entry name" value="RNA_pol_sigma70_r2"/>
</dbReference>
<dbReference type="SUPFAM" id="SSF88659">
    <property type="entry name" value="Sigma3 and sigma4 domains of RNA polymerase sigma factors"/>
    <property type="match status" value="1"/>
</dbReference>
<dbReference type="Pfam" id="PF08281">
    <property type="entry name" value="Sigma70_r4_2"/>
    <property type="match status" value="1"/>
</dbReference>
<dbReference type="InterPro" id="IPR014284">
    <property type="entry name" value="RNA_pol_sigma-70_dom"/>
</dbReference>
<dbReference type="CDD" id="cd06171">
    <property type="entry name" value="Sigma70_r4"/>
    <property type="match status" value="1"/>
</dbReference>